<dbReference type="Proteomes" id="UP001595872">
    <property type="component" value="Unassembled WGS sequence"/>
</dbReference>
<dbReference type="PANTHER" id="PTHR43384">
    <property type="entry name" value="SEPTUM SITE-DETERMINING PROTEIN MIND HOMOLOG, CHLOROPLASTIC-RELATED"/>
    <property type="match status" value="1"/>
</dbReference>
<evidence type="ECO:0000313" key="4">
    <source>
        <dbReference type="Proteomes" id="UP001595872"/>
    </source>
</evidence>
<organism evidence="3 4">
    <name type="scientific">Actinomadura gamaensis</name>
    <dbReference type="NCBI Taxonomy" id="1763541"/>
    <lineage>
        <taxon>Bacteria</taxon>
        <taxon>Bacillati</taxon>
        <taxon>Actinomycetota</taxon>
        <taxon>Actinomycetes</taxon>
        <taxon>Streptosporangiales</taxon>
        <taxon>Thermomonosporaceae</taxon>
        <taxon>Actinomadura</taxon>
    </lineage>
</organism>
<keyword evidence="4" id="KW-1185">Reference proteome</keyword>
<evidence type="ECO:0000259" key="2">
    <source>
        <dbReference type="Pfam" id="PF01656"/>
    </source>
</evidence>
<dbReference type="SUPFAM" id="SSF52540">
    <property type="entry name" value="P-loop containing nucleoside triphosphate hydrolases"/>
    <property type="match status" value="1"/>
</dbReference>
<proteinExistence type="predicted"/>
<gene>
    <name evidence="3" type="ORF">ACFPCY_37360</name>
</gene>
<dbReference type="Pfam" id="PF01656">
    <property type="entry name" value="CbiA"/>
    <property type="match status" value="1"/>
</dbReference>
<dbReference type="PANTHER" id="PTHR43384:SF14">
    <property type="entry name" value="ESX-1 SECRETION-ASSOCIATED PROTEIN ESPI"/>
    <property type="match status" value="1"/>
</dbReference>
<protein>
    <recommendedName>
        <fullName evidence="2">CobQ/CobB/MinD/ParA nucleotide binding domain-containing protein</fullName>
    </recommendedName>
</protein>
<reference evidence="4" key="1">
    <citation type="journal article" date="2019" name="Int. J. Syst. Evol. Microbiol.">
        <title>The Global Catalogue of Microorganisms (GCM) 10K type strain sequencing project: providing services to taxonomists for standard genome sequencing and annotation.</title>
        <authorList>
            <consortium name="The Broad Institute Genomics Platform"/>
            <consortium name="The Broad Institute Genome Sequencing Center for Infectious Disease"/>
            <person name="Wu L."/>
            <person name="Ma J."/>
        </authorList>
    </citation>
    <scope>NUCLEOTIDE SEQUENCE [LARGE SCALE GENOMIC DNA]</scope>
    <source>
        <strain evidence="4">KLKA75</strain>
    </source>
</reference>
<accession>A0ABV9UA83</accession>
<dbReference type="Gene3D" id="3.40.50.300">
    <property type="entry name" value="P-loop containing nucleotide triphosphate hydrolases"/>
    <property type="match status" value="1"/>
</dbReference>
<dbReference type="EMBL" id="JBHSIT010000014">
    <property type="protein sequence ID" value="MFC4913017.1"/>
    <property type="molecule type" value="Genomic_DNA"/>
</dbReference>
<feature type="region of interest" description="Disordered" evidence="1">
    <location>
        <begin position="1"/>
        <end position="34"/>
    </location>
</feature>
<dbReference type="InterPro" id="IPR002586">
    <property type="entry name" value="CobQ/CobB/MinD/ParA_Nub-bd_dom"/>
</dbReference>
<name>A0ABV9UA83_9ACTN</name>
<feature type="compositionally biased region" description="Basic and acidic residues" evidence="1">
    <location>
        <begin position="1"/>
        <end position="11"/>
    </location>
</feature>
<feature type="domain" description="CobQ/CobB/MinD/ParA nucleotide binding" evidence="2">
    <location>
        <begin position="73"/>
        <end position="115"/>
    </location>
</feature>
<sequence>MPDLGRGEPRHPPRALPAPAAIDDLTTGRPHGDPLWRRVGRGAARPFVPADEARAAAELAASIQRPVTTGRRIAVVGMRGGAGKSTIAALLATVFAHYRHDRVLALDVDPDLGSLPLRLGVTRGLSLGDLATTAGGFQSFADAEPHLTRVAERLWTLPGNRGSIGDSPLDAAIYRDTALPLTRFFGITLADCGSGITRPLPRAVLEGVHAQVLVAPATSEGARSVGRALDWMAANGLRAHVPRTIAVFTVKSPHTRRTLDLDATSAILADAGVSCLRLDYDRHVASGAPISPPRLAEATSITVTRLAALALDRALRPAQA</sequence>
<dbReference type="InterPro" id="IPR027417">
    <property type="entry name" value="P-loop_NTPase"/>
</dbReference>
<comment type="caution">
    <text evidence="3">The sequence shown here is derived from an EMBL/GenBank/DDBJ whole genome shotgun (WGS) entry which is preliminary data.</text>
</comment>
<dbReference type="RefSeq" id="WP_378263512.1">
    <property type="nucleotide sequence ID" value="NZ_JBHSIT010000014.1"/>
</dbReference>
<dbReference type="InterPro" id="IPR050625">
    <property type="entry name" value="ParA/MinD_ATPase"/>
</dbReference>
<evidence type="ECO:0000313" key="3">
    <source>
        <dbReference type="EMBL" id="MFC4913017.1"/>
    </source>
</evidence>
<evidence type="ECO:0000256" key="1">
    <source>
        <dbReference type="SAM" id="MobiDB-lite"/>
    </source>
</evidence>